<proteinExistence type="predicted"/>
<evidence type="ECO:0000313" key="2">
    <source>
        <dbReference type="Proteomes" id="UP000002318"/>
    </source>
</evidence>
<dbReference type="GO" id="GO:0016779">
    <property type="term" value="F:nucleotidyltransferase activity"/>
    <property type="evidence" value="ECO:0007669"/>
    <property type="project" value="UniProtKB-KW"/>
</dbReference>
<gene>
    <name evidence="1" type="ordered locus">Spirs_2087</name>
</gene>
<dbReference type="InterPro" id="IPR007530">
    <property type="entry name" value="Aminoglycoside_adenylylTfrase"/>
</dbReference>
<keyword evidence="2" id="KW-1185">Reference proteome</keyword>
<dbReference type="EMBL" id="CP002116">
    <property type="protein sequence ID" value="ADK81208.1"/>
    <property type="molecule type" value="Genomic_DNA"/>
</dbReference>
<dbReference type="SUPFAM" id="SSF81301">
    <property type="entry name" value="Nucleotidyltransferase"/>
    <property type="match status" value="1"/>
</dbReference>
<dbReference type="KEGG" id="ssm:Spirs_2087"/>
<dbReference type="Pfam" id="PF04439">
    <property type="entry name" value="Adenyl_transf"/>
    <property type="match status" value="1"/>
</dbReference>
<dbReference type="Gene3D" id="1.20.120.330">
    <property type="entry name" value="Nucleotidyltransferases domain 2"/>
    <property type="match status" value="1"/>
</dbReference>
<protein>
    <submittedName>
        <fullName evidence="1">Adenylyltransferase</fullName>
    </submittedName>
</protein>
<accession>E1R322</accession>
<dbReference type="STRING" id="573413.Spirs_2087"/>
<evidence type="ECO:0000313" key="1">
    <source>
        <dbReference type="EMBL" id="ADK81208.1"/>
    </source>
</evidence>
<dbReference type="RefSeq" id="WP_013254672.1">
    <property type="nucleotide sequence ID" value="NC_014364.1"/>
</dbReference>
<dbReference type="Proteomes" id="UP000002318">
    <property type="component" value="Chromosome"/>
</dbReference>
<dbReference type="SUPFAM" id="SSF81631">
    <property type="entry name" value="PAP/OAS1 substrate-binding domain"/>
    <property type="match status" value="1"/>
</dbReference>
<dbReference type="OrthoDB" id="9776406at2"/>
<dbReference type="Gene3D" id="3.30.460.10">
    <property type="entry name" value="Beta Polymerase, domain 2"/>
    <property type="match status" value="1"/>
</dbReference>
<dbReference type="eggNOG" id="ENOG502Z7S1">
    <property type="taxonomic scope" value="Bacteria"/>
</dbReference>
<organism evidence="1 2">
    <name type="scientific">Sediminispirochaeta smaragdinae (strain DSM 11293 / JCM 15392 / SEBR 4228)</name>
    <name type="common">Spirochaeta smaragdinae</name>
    <dbReference type="NCBI Taxonomy" id="573413"/>
    <lineage>
        <taxon>Bacteria</taxon>
        <taxon>Pseudomonadati</taxon>
        <taxon>Spirochaetota</taxon>
        <taxon>Spirochaetia</taxon>
        <taxon>Spirochaetales</taxon>
        <taxon>Spirochaetaceae</taxon>
        <taxon>Sediminispirochaeta</taxon>
    </lineage>
</organism>
<dbReference type="AlphaFoldDB" id="E1R322"/>
<keyword evidence="1" id="KW-0808">Transferase</keyword>
<name>E1R322_SEDSS</name>
<reference evidence="1 2" key="1">
    <citation type="journal article" date="2010" name="Stand. Genomic Sci.">
        <title>Complete genome sequence of Spirochaeta smaragdinae type strain (SEBR 4228).</title>
        <authorList>
            <person name="Mavromatis K."/>
            <person name="Yasawong M."/>
            <person name="Chertkov O."/>
            <person name="Lapidus A."/>
            <person name="Lucas S."/>
            <person name="Nolan M."/>
            <person name="Del Rio T.G."/>
            <person name="Tice H."/>
            <person name="Cheng J.F."/>
            <person name="Pitluck S."/>
            <person name="Liolios K."/>
            <person name="Ivanova N."/>
            <person name="Tapia R."/>
            <person name="Han C."/>
            <person name="Bruce D."/>
            <person name="Goodwin L."/>
            <person name="Pati A."/>
            <person name="Chen A."/>
            <person name="Palaniappan K."/>
            <person name="Land M."/>
            <person name="Hauser L."/>
            <person name="Chang Y.J."/>
            <person name="Jeffries C.D."/>
            <person name="Detter J.C."/>
            <person name="Rohde M."/>
            <person name="Brambilla E."/>
            <person name="Spring S."/>
            <person name="Goker M."/>
            <person name="Sikorski J."/>
            <person name="Woyke T."/>
            <person name="Bristow J."/>
            <person name="Eisen J.A."/>
            <person name="Markowitz V."/>
            <person name="Hugenholtz P."/>
            <person name="Klenk H.P."/>
            <person name="Kyrpides N.C."/>
        </authorList>
    </citation>
    <scope>NUCLEOTIDE SEQUENCE [LARGE SCALE GENOMIC DNA]</scope>
    <source>
        <strain evidence="2">DSM 11293 / JCM 15392 / SEBR 4228</strain>
    </source>
</reference>
<dbReference type="HOGENOM" id="CLU_076578_1_0_12"/>
<keyword evidence="1" id="KW-0548">Nucleotidyltransferase</keyword>
<dbReference type="InterPro" id="IPR043519">
    <property type="entry name" value="NT_sf"/>
</dbReference>
<sequence>MTTRTEKEILDLIYNFVEADNRIRVVIMNGSRVNPNIQKDIFQDYDIVCYVTDVEPYKIEKDVVPYFGETIIVEQPNFGPWPPYDADGSYHNYNMQFLDGNRIDLSFFNIEKLDEKCTDSLSIVLIDKDNLCTDLPPVSEKSYFIRKPSKDQFAGCCDAFLFAIGSHIPKTIWRKELPLVKFYIEGWLREPVQLMLSWEIGLKTGFDKSIGAKGKYLQKFLEPEKWGQYLRTYVDSNFYRIWDSLYVFYDIFIQSAIFVAKECNYRFPEDNAAKVLSFLNHVRILSDDAESIY</sequence>